<comment type="miscellaneous">
    <text evidence="11">In the RecBCD complex, RecB has a slow 3'-5' helicase, an exonuclease activity and loads RecA onto ssDNA, RecD has a fast 5'-3' helicase activity, while RecC stimulates the ATPase and processivity of the RecB helicase and contributes to recognition of the Chi site.</text>
</comment>
<dbReference type="Proteomes" id="UP000622890">
    <property type="component" value="Unassembled WGS sequence"/>
</dbReference>
<keyword evidence="4 11" id="KW-0378">Hydrolase</keyword>
<dbReference type="InterPro" id="IPR006344">
    <property type="entry name" value="RecD"/>
</dbReference>
<evidence type="ECO:0000256" key="3">
    <source>
        <dbReference type="ARBA" id="ARBA00022763"/>
    </source>
</evidence>
<dbReference type="InterPro" id="IPR050534">
    <property type="entry name" value="Coronavir_polyprotein_1ab"/>
</dbReference>
<dbReference type="Pfam" id="PF13538">
    <property type="entry name" value="UvrD_C_2"/>
    <property type="match status" value="1"/>
</dbReference>
<evidence type="ECO:0000256" key="5">
    <source>
        <dbReference type="ARBA" id="ARBA00022806"/>
    </source>
</evidence>
<feature type="domain" description="UvrD-like helicase C-terminal" evidence="12">
    <location>
        <begin position="577"/>
        <end position="624"/>
    </location>
</feature>
<evidence type="ECO:0000256" key="10">
    <source>
        <dbReference type="ARBA" id="ARBA00023235"/>
    </source>
</evidence>
<comment type="subunit">
    <text evidence="11">Heterotrimer of RecB, RecC and RecD. All subunits contribute to DNA-binding.</text>
</comment>
<keyword evidence="2 11" id="KW-0547">Nucleotide-binding</keyword>
<feature type="binding site" evidence="11">
    <location>
        <begin position="194"/>
        <end position="201"/>
    </location>
    <ligand>
        <name>ATP</name>
        <dbReference type="ChEBI" id="CHEBI:30616"/>
    </ligand>
</feature>
<keyword evidence="3 11" id="KW-0227">DNA damage</keyword>
<keyword evidence="7 11" id="KW-0067">ATP-binding</keyword>
<dbReference type="GO" id="GO:0003677">
    <property type="term" value="F:DNA binding"/>
    <property type="evidence" value="ECO:0007669"/>
    <property type="project" value="UniProtKB-UniRule"/>
</dbReference>
<sequence>MSTAAAFRQHLDACAEEGSLRRLGSSFAHFIATLHDGPTPVPLLLACALLCELEGRGHSCLDLRELADDPCRLLTWPIEQWERLALAAGTLPDCAAAWQHALASCSQVRLAHEDDRHQPLVLDGDRLYLRRYWTDETLVAGAVAARAAKPRDVDPDAVRRWLDQMFDPLVDGGPDWQKIACGVAVRSHFSIVTGGPGTGKTYTVARLLALLFALAEDPERLRIALAAPTGKAATRLKQSIDDALAGLAARLGDSLPLAHLAGRIGAALTLHSLLGARPDTRATRHHAGNPLDVDVLIVDEASMIHLGMMASLLDALPPQAMVILLGDKDQLASVEAGAVLGDLCHRAQEGCYTAATAAYVARACGESIPADMLCGGSELAQQTVMLRKSRRFDGSIGVLAGAVNSGDVEGARRALKGAPSAEVHWLERGRPDDLLRLALEGREAAGGFGAYLSRLKSHPVPGTDFAAHAAWVRDVLHAFDQFRILCAVREGDWGVAGINRMLERALDDEGLLRCRGEWYLGRPVMVTRNDHATGVFNGDVGIALPDPVRGDSLRVWFPHGATVRSVLASRLPHVETAFAMTVHKVQGSEFQHAAMALPPLRNGMLSRELVYTGITRARERFTLVSPEPGIFGDAILKRTRRASGLRARLGDEGVALEN</sequence>
<dbReference type="Gene3D" id="3.40.50.300">
    <property type="entry name" value="P-loop containing nucleotide triphosphate hydrolases"/>
    <property type="match status" value="3"/>
</dbReference>
<comment type="similarity">
    <text evidence="11">Belongs to the RecD family.</text>
</comment>
<evidence type="ECO:0000256" key="11">
    <source>
        <dbReference type="HAMAP-Rule" id="MF_01487"/>
    </source>
</evidence>
<dbReference type="EC" id="5.6.2.3" evidence="11"/>
<dbReference type="HAMAP" id="MF_01487">
    <property type="entry name" value="RecD"/>
    <property type="match status" value="1"/>
</dbReference>
<comment type="catalytic activity">
    <reaction evidence="11">
        <text>ATP + H2O = ADP + phosphate + H(+)</text>
        <dbReference type="Rhea" id="RHEA:13065"/>
        <dbReference type="ChEBI" id="CHEBI:15377"/>
        <dbReference type="ChEBI" id="CHEBI:15378"/>
        <dbReference type="ChEBI" id="CHEBI:30616"/>
        <dbReference type="ChEBI" id="CHEBI:43474"/>
        <dbReference type="ChEBI" id="CHEBI:456216"/>
        <dbReference type="EC" id="5.6.2.3"/>
    </reaction>
</comment>
<evidence type="ECO:0000256" key="7">
    <source>
        <dbReference type="ARBA" id="ARBA00022840"/>
    </source>
</evidence>
<evidence type="ECO:0000256" key="4">
    <source>
        <dbReference type="ARBA" id="ARBA00022801"/>
    </source>
</evidence>
<name>A0A934T0E7_9BURK</name>
<dbReference type="Pfam" id="PF21185">
    <property type="entry name" value="RecD_N"/>
    <property type="match status" value="1"/>
</dbReference>
<dbReference type="InterPro" id="IPR049550">
    <property type="entry name" value="RecD_N"/>
</dbReference>
<keyword evidence="15" id="KW-1185">Reference proteome</keyword>
<dbReference type="NCBIfam" id="TIGR01447">
    <property type="entry name" value="recD"/>
    <property type="match status" value="1"/>
</dbReference>
<dbReference type="Pfam" id="PF13245">
    <property type="entry name" value="AAA_19"/>
    <property type="match status" value="1"/>
</dbReference>
<protein>
    <recommendedName>
        <fullName evidence="11">RecBCD enzyme subunit RecD</fullName>
        <ecNumber evidence="11">5.6.2.3</ecNumber>
    </recommendedName>
    <alternativeName>
        <fullName evidence="11">DNA 5'-3' helicase subunit RecD</fullName>
    </alternativeName>
    <alternativeName>
        <fullName evidence="11">Exonuclease V subunit RecD</fullName>
        <shortName evidence="11">ExoV subunit RecD</shortName>
    </alternativeName>
    <alternativeName>
        <fullName evidence="11">Helicase/nuclease RecBCD subunit RecD</fullName>
    </alternativeName>
</protein>
<evidence type="ECO:0000259" key="12">
    <source>
        <dbReference type="Pfam" id="PF13538"/>
    </source>
</evidence>
<evidence type="ECO:0000256" key="9">
    <source>
        <dbReference type="ARBA" id="ARBA00023204"/>
    </source>
</evidence>
<keyword evidence="8 11" id="KW-0238">DNA-binding</keyword>
<comment type="caution">
    <text evidence="14">The sequence shown here is derived from an EMBL/GenBank/DDBJ whole genome shotgun (WGS) entry which is preliminary data.</text>
</comment>
<dbReference type="GO" id="GO:0017116">
    <property type="term" value="F:single-stranded DNA helicase activity"/>
    <property type="evidence" value="ECO:0007669"/>
    <property type="project" value="TreeGrafter"/>
</dbReference>
<evidence type="ECO:0000313" key="15">
    <source>
        <dbReference type="Proteomes" id="UP000622890"/>
    </source>
</evidence>
<dbReference type="InterPro" id="IPR027417">
    <property type="entry name" value="P-loop_NTPase"/>
</dbReference>
<gene>
    <name evidence="11 14" type="primary">recD</name>
    <name evidence="14" type="ORF">JJB74_31415</name>
</gene>
<keyword evidence="5 11" id="KW-0347">Helicase</keyword>
<dbReference type="Gene3D" id="1.10.10.1020">
    <property type="entry name" value="RecBCD complex, subunit RecD, N-terminal domain"/>
    <property type="match status" value="1"/>
</dbReference>
<evidence type="ECO:0000256" key="8">
    <source>
        <dbReference type="ARBA" id="ARBA00023125"/>
    </source>
</evidence>
<keyword evidence="1 11" id="KW-0540">Nuclease</keyword>
<evidence type="ECO:0000256" key="6">
    <source>
        <dbReference type="ARBA" id="ARBA00022839"/>
    </source>
</evidence>
<comment type="function">
    <text evidence="11">A helicase/nuclease that prepares dsDNA breaks (DSB) for recombinational DNA repair. Binds to DSBs and unwinds DNA via a highly rapid and processive ATP-dependent bidirectional helicase activity. Unwinds dsDNA until it encounters a Chi (crossover hotspot instigator) sequence from the 3' direction. Cuts ssDNA a few nucleotides 3' to the Chi site. The properties and activities of the enzyme are changed at Chi. The Chi-altered holoenzyme produces a long 3'-ssDNA overhang and facilitates RecA-binding to the ssDNA for homologous DNA recombination and repair. Holoenzyme degrades any linearized DNA that is unable to undergo homologous recombination. In the holoenzyme this subunit has ssDNA-dependent ATPase and 5'-3' helicase activity. When added to pre-assembled RecBC greatly stimulates nuclease activity and augments holoenzyme processivity. Negatively regulates the RecA-loading ability of RecBCD.</text>
</comment>
<organism evidence="14 15">
    <name type="scientific">Noviherbaspirillum pedocola</name>
    <dbReference type="NCBI Taxonomy" id="2801341"/>
    <lineage>
        <taxon>Bacteria</taxon>
        <taxon>Pseudomonadati</taxon>
        <taxon>Pseudomonadota</taxon>
        <taxon>Betaproteobacteria</taxon>
        <taxon>Burkholderiales</taxon>
        <taxon>Oxalobacteraceae</taxon>
        <taxon>Noviherbaspirillum</taxon>
    </lineage>
</organism>
<dbReference type="InterPro" id="IPR041851">
    <property type="entry name" value="RecD_N_sf"/>
</dbReference>
<dbReference type="GO" id="GO:0005524">
    <property type="term" value="F:ATP binding"/>
    <property type="evidence" value="ECO:0007669"/>
    <property type="project" value="UniProtKB-UniRule"/>
</dbReference>
<dbReference type="PANTHER" id="PTHR43788">
    <property type="entry name" value="DNA2/NAM7 HELICASE FAMILY MEMBER"/>
    <property type="match status" value="1"/>
</dbReference>
<dbReference type="InterPro" id="IPR027785">
    <property type="entry name" value="UvrD-like_helicase_C"/>
</dbReference>
<feature type="domain" description="RecBCD enzyme subunit RecD N-terminal" evidence="13">
    <location>
        <begin position="16"/>
        <end position="128"/>
    </location>
</feature>
<dbReference type="GO" id="GO:0009338">
    <property type="term" value="C:exodeoxyribonuclease V complex"/>
    <property type="evidence" value="ECO:0007669"/>
    <property type="project" value="InterPro"/>
</dbReference>
<accession>A0A934T0E7</accession>
<dbReference type="RefSeq" id="WP_200598501.1">
    <property type="nucleotide sequence ID" value="NZ_JAEPBG010000039.1"/>
</dbReference>
<dbReference type="CDD" id="cd18809">
    <property type="entry name" value="SF1_C_RecD"/>
    <property type="match status" value="1"/>
</dbReference>
<dbReference type="CDD" id="cd17933">
    <property type="entry name" value="DEXSc_RecD-like"/>
    <property type="match status" value="1"/>
</dbReference>
<dbReference type="SUPFAM" id="SSF52540">
    <property type="entry name" value="P-loop containing nucleoside triphosphate hydrolases"/>
    <property type="match status" value="2"/>
</dbReference>
<keyword evidence="6 11" id="KW-0269">Exonuclease</keyword>
<dbReference type="GO" id="GO:0000724">
    <property type="term" value="P:double-strand break repair via homologous recombination"/>
    <property type="evidence" value="ECO:0007669"/>
    <property type="project" value="UniProtKB-UniRule"/>
</dbReference>
<proteinExistence type="inferred from homology"/>
<dbReference type="GO" id="GO:0043139">
    <property type="term" value="F:5'-3' DNA helicase activity"/>
    <property type="evidence" value="ECO:0007669"/>
    <property type="project" value="UniProtKB-UniRule"/>
</dbReference>
<evidence type="ECO:0000259" key="13">
    <source>
        <dbReference type="Pfam" id="PF21185"/>
    </source>
</evidence>
<dbReference type="PANTHER" id="PTHR43788:SF6">
    <property type="entry name" value="DNA HELICASE B"/>
    <property type="match status" value="1"/>
</dbReference>
<evidence type="ECO:0000313" key="14">
    <source>
        <dbReference type="EMBL" id="MBK4739132.1"/>
    </source>
</evidence>
<keyword evidence="10 11" id="KW-0413">Isomerase</keyword>
<keyword evidence="9 11" id="KW-0234">DNA repair</keyword>
<evidence type="ECO:0000256" key="2">
    <source>
        <dbReference type="ARBA" id="ARBA00022741"/>
    </source>
</evidence>
<reference evidence="14" key="1">
    <citation type="submission" date="2021-01" db="EMBL/GenBank/DDBJ databases">
        <title>Genome sequence of strain Noviherbaspirillum sp. DKR-6.</title>
        <authorList>
            <person name="Chaudhary D.K."/>
        </authorList>
    </citation>
    <scope>NUCLEOTIDE SEQUENCE</scope>
    <source>
        <strain evidence="14">DKR-6</strain>
    </source>
</reference>
<dbReference type="EMBL" id="JAEPBG010000039">
    <property type="protein sequence ID" value="MBK4739132.1"/>
    <property type="molecule type" value="Genomic_DNA"/>
</dbReference>
<dbReference type="AlphaFoldDB" id="A0A934T0E7"/>
<evidence type="ECO:0000256" key="1">
    <source>
        <dbReference type="ARBA" id="ARBA00022722"/>
    </source>
</evidence>
<dbReference type="GO" id="GO:0008854">
    <property type="term" value="F:exodeoxyribonuclease V activity"/>
    <property type="evidence" value="ECO:0007669"/>
    <property type="project" value="InterPro"/>
</dbReference>